<reference evidence="2" key="1">
    <citation type="submission" date="2023-08" db="EMBL/GenBank/DDBJ databases">
        <authorList>
            <person name="Audoor S."/>
            <person name="Bilcke G."/>
        </authorList>
    </citation>
    <scope>NUCLEOTIDE SEQUENCE</scope>
</reference>
<dbReference type="EMBL" id="CAKOGP040000324">
    <property type="protein sequence ID" value="CAJ1933995.1"/>
    <property type="molecule type" value="Genomic_DNA"/>
</dbReference>
<feature type="region of interest" description="Disordered" evidence="1">
    <location>
        <begin position="205"/>
        <end position="227"/>
    </location>
</feature>
<sequence>MMMSQSNDTTSPSRSSSLSSLDRETSTTSSVSAPIEIQCVDPVIASIFQPGFASNYDHEDHINNSEHDHHIWLHQGEKENGLPDNIEYVIMDEPGEEIPTITRKRSRVSFLHRPHLATNAKNCHHPTSTTDTSPKVVQLSEHGTHYGKAQILAWRTQRASKAALRKALQLPKKHSPRAKAVALKSVEVVKEVSIKSVELALKHSPINCHHNNNNNSSNNNNSNKTKL</sequence>
<dbReference type="AlphaFoldDB" id="A0AAD2CIC8"/>
<name>A0AAD2CIC8_9STRA</name>
<evidence type="ECO:0000313" key="3">
    <source>
        <dbReference type="Proteomes" id="UP001295423"/>
    </source>
</evidence>
<accession>A0AAD2CIC8</accession>
<evidence type="ECO:0000256" key="1">
    <source>
        <dbReference type="SAM" id="MobiDB-lite"/>
    </source>
</evidence>
<feature type="compositionally biased region" description="Low complexity" evidence="1">
    <location>
        <begin position="1"/>
        <end position="30"/>
    </location>
</feature>
<comment type="caution">
    <text evidence="2">The sequence shown here is derived from an EMBL/GenBank/DDBJ whole genome shotgun (WGS) entry which is preliminary data.</text>
</comment>
<feature type="region of interest" description="Disordered" evidence="1">
    <location>
        <begin position="1"/>
        <end position="33"/>
    </location>
</feature>
<gene>
    <name evidence="2" type="ORF">CYCCA115_LOCUS3547</name>
</gene>
<proteinExistence type="predicted"/>
<organism evidence="2 3">
    <name type="scientific">Cylindrotheca closterium</name>
    <dbReference type="NCBI Taxonomy" id="2856"/>
    <lineage>
        <taxon>Eukaryota</taxon>
        <taxon>Sar</taxon>
        <taxon>Stramenopiles</taxon>
        <taxon>Ochrophyta</taxon>
        <taxon>Bacillariophyta</taxon>
        <taxon>Bacillariophyceae</taxon>
        <taxon>Bacillariophycidae</taxon>
        <taxon>Bacillariales</taxon>
        <taxon>Bacillariaceae</taxon>
        <taxon>Cylindrotheca</taxon>
    </lineage>
</organism>
<keyword evidence="3" id="KW-1185">Reference proteome</keyword>
<feature type="compositionally biased region" description="Low complexity" evidence="1">
    <location>
        <begin position="211"/>
        <end position="227"/>
    </location>
</feature>
<protein>
    <submittedName>
        <fullName evidence="2">Uncharacterized protein</fullName>
    </submittedName>
</protein>
<dbReference type="Proteomes" id="UP001295423">
    <property type="component" value="Unassembled WGS sequence"/>
</dbReference>
<evidence type="ECO:0000313" key="2">
    <source>
        <dbReference type="EMBL" id="CAJ1933995.1"/>
    </source>
</evidence>